<dbReference type="GO" id="GO:0005737">
    <property type="term" value="C:cytoplasm"/>
    <property type="evidence" value="ECO:0007669"/>
    <property type="project" value="TreeGrafter"/>
</dbReference>
<feature type="compositionally biased region" description="Polar residues" evidence="1">
    <location>
        <begin position="199"/>
        <end position="215"/>
    </location>
</feature>
<evidence type="ECO:0000313" key="2">
    <source>
        <dbReference type="EMBL" id="SPO02259.1"/>
    </source>
</evidence>
<dbReference type="PANTHER" id="PTHR28307">
    <property type="entry name" value="PROTEIN PAL1"/>
    <property type="match status" value="1"/>
</dbReference>
<dbReference type="Pfam" id="PF08316">
    <property type="entry name" value="Pal1"/>
    <property type="match status" value="1"/>
</dbReference>
<evidence type="ECO:0000313" key="3">
    <source>
        <dbReference type="Proteomes" id="UP001187682"/>
    </source>
</evidence>
<dbReference type="InterPro" id="IPR013226">
    <property type="entry name" value="Pal1"/>
</dbReference>
<gene>
    <name evidence="2" type="ORF">DNG_04932</name>
</gene>
<feature type="region of interest" description="Disordered" evidence="1">
    <location>
        <begin position="1"/>
        <end position="43"/>
    </location>
</feature>
<name>A0AAE8MZ16_9PEZI</name>
<feature type="region of interest" description="Disordered" evidence="1">
    <location>
        <begin position="115"/>
        <end position="238"/>
    </location>
</feature>
<sequence length="238" mass="25696">MSASKPPRSSRHRHRRQHSIPPDPIDVLDATGPGGFYHHPGPYDATLLSRNLNPKYSPVAAVRDSNMKALRATPRDFITDSLTKHVPLQGTASIPPGGRDLHGDVMDYEDGADLMREEGAPGGAYKRWAGVSYHPNDLKGKGEPSYTIEEAQKSRRLHKLATSSSGTAASDSSYDLPPYRDHAGRSNPKSGDGPKGRQRSASEATPQYSHSSGLQPESGIKGLRKRLGSLRGRGRSGS</sequence>
<feature type="compositionally biased region" description="Basic residues" evidence="1">
    <location>
        <begin position="8"/>
        <end position="18"/>
    </location>
</feature>
<organism evidence="2 3">
    <name type="scientific">Cephalotrichum gorgonifer</name>
    <dbReference type="NCBI Taxonomy" id="2041049"/>
    <lineage>
        <taxon>Eukaryota</taxon>
        <taxon>Fungi</taxon>
        <taxon>Dikarya</taxon>
        <taxon>Ascomycota</taxon>
        <taxon>Pezizomycotina</taxon>
        <taxon>Sordariomycetes</taxon>
        <taxon>Hypocreomycetidae</taxon>
        <taxon>Microascales</taxon>
        <taxon>Microascaceae</taxon>
        <taxon>Cephalotrichum</taxon>
    </lineage>
</organism>
<feature type="region of interest" description="Disordered" evidence="1">
    <location>
        <begin position="87"/>
        <end position="106"/>
    </location>
</feature>
<dbReference type="Proteomes" id="UP001187682">
    <property type="component" value="Unassembled WGS sequence"/>
</dbReference>
<proteinExistence type="predicted"/>
<dbReference type="AlphaFoldDB" id="A0AAE8MZ16"/>
<dbReference type="PANTHER" id="PTHR28307:SF1">
    <property type="entry name" value="PAL1 CELL MORPHOLOGY PROTEIN"/>
    <property type="match status" value="1"/>
</dbReference>
<dbReference type="EMBL" id="ONZQ02000006">
    <property type="protein sequence ID" value="SPO02259.1"/>
    <property type="molecule type" value="Genomic_DNA"/>
</dbReference>
<feature type="compositionally biased region" description="Low complexity" evidence="1">
    <location>
        <begin position="161"/>
        <end position="173"/>
    </location>
</feature>
<feature type="compositionally biased region" description="Basic residues" evidence="1">
    <location>
        <begin position="222"/>
        <end position="238"/>
    </location>
</feature>
<comment type="caution">
    <text evidence="2">The sequence shown here is derived from an EMBL/GenBank/DDBJ whole genome shotgun (WGS) entry which is preliminary data.</text>
</comment>
<keyword evidence="3" id="KW-1185">Reference proteome</keyword>
<protein>
    <submittedName>
        <fullName evidence="2">Uncharacterized protein</fullName>
    </submittedName>
</protein>
<accession>A0AAE8MZ16</accession>
<reference evidence="2" key="1">
    <citation type="submission" date="2018-03" db="EMBL/GenBank/DDBJ databases">
        <authorList>
            <person name="Guldener U."/>
        </authorList>
    </citation>
    <scope>NUCLEOTIDE SEQUENCE</scope>
</reference>
<evidence type="ECO:0000256" key="1">
    <source>
        <dbReference type="SAM" id="MobiDB-lite"/>
    </source>
</evidence>